<dbReference type="Gene3D" id="3.20.20.70">
    <property type="entry name" value="Aldolase class I"/>
    <property type="match status" value="1"/>
</dbReference>
<dbReference type="RefSeq" id="WP_006361990.1">
    <property type="nucleotide sequence ID" value="NZ_GG700630.1"/>
</dbReference>
<evidence type="ECO:0000313" key="1">
    <source>
        <dbReference type="EMBL" id="EEZ61402.1"/>
    </source>
</evidence>
<dbReference type="AlphaFoldDB" id="D0WFY9"/>
<dbReference type="InterPro" id="IPR013785">
    <property type="entry name" value="Aldolase_TIM"/>
</dbReference>
<dbReference type="EMBL" id="ACUX02000006">
    <property type="protein sequence ID" value="EEZ61402.1"/>
    <property type="molecule type" value="Genomic_DNA"/>
</dbReference>
<dbReference type="Proteomes" id="UP000006001">
    <property type="component" value="Unassembled WGS sequence"/>
</dbReference>
<dbReference type="GeneID" id="85007330"/>
<comment type="caution">
    <text evidence="1">The sequence shown here is derived from an EMBL/GenBank/DDBJ whole genome shotgun (WGS) entry which is preliminary data.</text>
</comment>
<evidence type="ECO:0008006" key="3">
    <source>
        <dbReference type="Google" id="ProtNLM"/>
    </source>
</evidence>
<protein>
    <recommendedName>
        <fullName evidence="3">Dioxygenase</fullName>
    </recommendedName>
</protein>
<dbReference type="SUPFAM" id="SSF51412">
    <property type="entry name" value="Inosine monophosphate dehydrogenase (IMPDH)"/>
    <property type="match status" value="1"/>
</dbReference>
<organism evidence="1 2">
    <name type="scientific">Slackia exigua (strain ATCC 700122 / DSM 15923 / CIP 105133 / JCM 11022 / KCTC 5966 / S-7)</name>
    <dbReference type="NCBI Taxonomy" id="649764"/>
    <lineage>
        <taxon>Bacteria</taxon>
        <taxon>Bacillati</taxon>
        <taxon>Actinomycetota</taxon>
        <taxon>Coriobacteriia</taxon>
        <taxon>Eggerthellales</taxon>
        <taxon>Eggerthellaceae</taxon>
        <taxon>Slackia</taxon>
    </lineage>
</organism>
<dbReference type="HOGENOM" id="CLU_082733_0_0_11"/>
<sequence>MSDFIAPEYDSVRRDLKTIEDIEASTLRPLAPKQISGIYRRAELPVPEVIDRCAGISIFGRTLKSWIFSTDIAVIRNCDADAVLSVYPFTCQPIITKALIATSERPVFTGVSGGKTTGTRSVELALESDMQGAAGVVVNSPTPVAVISSISRLIDIPVIATVTDFDDIVLEKIEAGARIINVAAGVRTADVVRELRAVLPDVPIIASGGKTDESILTTIEAGADAISWTPPNIQEIQHIVMEHYRSM</sequence>
<name>D0WFY9_SLAES</name>
<dbReference type="eggNOG" id="COG1304">
    <property type="taxonomic scope" value="Bacteria"/>
</dbReference>
<evidence type="ECO:0000313" key="2">
    <source>
        <dbReference type="Proteomes" id="UP000006001"/>
    </source>
</evidence>
<dbReference type="OrthoDB" id="3183686at2"/>
<gene>
    <name evidence="1" type="ORF">HMPREF0762_00739</name>
</gene>
<accession>D0WFY9</accession>
<reference evidence="1" key="1">
    <citation type="submission" date="2009-10" db="EMBL/GenBank/DDBJ databases">
        <authorList>
            <person name="Weinstock G."/>
            <person name="Sodergren E."/>
            <person name="Clifton S."/>
            <person name="Fulton L."/>
            <person name="Fulton B."/>
            <person name="Courtney L."/>
            <person name="Fronick C."/>
            <person name="Harrison M."/>
            <person name="Strong C."/>
            <person name="Farmer C."/>
            <person name="Delahaunty K."/>
            <person name="Markovic C."/>
            <person name="Hall O."/>
            <person name="Minx P."/>
            <person name="Tomlinson C."/>
            <person name="Mitreva M."/>
            <person name="Nelson J."/>
            <person name="Hou S."/>
            <person name="Wollam A."/>
            <person name="Pepin K.H."/>
            <person name="Johnson M."/>
            <person name="Bhonagiri V."/>
            <person name="Nash W.E."/>
            <person name="Warren W."/>
            <person name="Chinwalla A."/>
            <person name="Mardis E.R."/>
            <person name="Wilson R.K."/>
        </authorList>
    </citation>
    <scope>NUCLEOTIDE SEQUENCE [LARGE SCALE GENOMIC DNA]</scope>
    <source>
        <strain evidence="1">ATCC 700122</strain>
    </source>
</reference>
<dbReference type="STRING" id="649764.HMPREF0762_00739"/>
<proteinExistence type="predicted"/>
<keyword evidence="2" id="KW-1185">Reference proteome</keyword>